<dbReference type="InterPro" id="IPR000305">
    <property type="entry name" value="GIY-YIG_endonuc"/>
</dbReference>
<dbReference type="RefSeq" id="WP_183411560.1">
    <property type="nucleotide sequence ID" value="NZ_JACHWY010000003.1"/>
</dbReference>
<dbReference type="SUPFAM" id="SSF82771">
    <property type="entry name" value="GIY-YIG endonuclease"/>
    <property type="match status" value="1"/>
</dbReference>
<comment type="caution">
    <text evidence="3">The sequence shown here is derived from an EMBL/GenBank/DDBJ whole genome shotgun (WGS) entry which is preliminary data.</text>
</comment>
<feature type="domain" description="GIY-YIG" evidence="2">
    <location>
        <begin position="3"/>
        <end position="79"/>
    </location>
</feature>
<protein>
    <submittedName>
        <fullName evidence="3">Putative endonuclease</fullName>
    </submittedName>
</protein>
<dbReference type="InterPro" id="IPR050190">
    <property type="entry name" value="UPF0213_domain"/>
</dbReference>
<dbReference type="Proteomes" id="UP000537130">
    <property type="component" value="Unassembled WGS sequence"/>
</dbReference>
<dbReference type="PANTHER" id="PTHR34477">
    <property type="entry name" value="UPF0213 PROTEIN YHBQ"/>
    <property type="match status" value="1"/>
</dbReference>
<dbReference type="GO" id="GO:0004519">
    <property type="term" value="F:endonuclease activity"/>
    <property type="evidence" value="ECO:0007669"/>
    <property type="project" value="UniProtKB-KW"/>
</dbReference>
<sequence>MPKSPCVYIVTNRRQGTLYIGVTSSLVQRIWQHKQKVVGGFTARYNLSKLVWFETHESMESAILREKQLKAGSRIRKVKLIEEVNPEWRDLYENIVG</sequence>
<dbReference type="PANTHER" id="PTHR34477:SF5">
    <property type="entry name" value="BSL5627 PROTEIN"/>
    <property type="match status" value="1"/>
</dbReference>
<evidence type="ECO:0000256" key="1">
    <source>
        <dbReference type="ARBA" id="ARBA00007435"/>
    </source>
</evidence>
<dbReference type="Gene3D" id="3.40.1440.10">
    <property type="entry name" value="GIY-YIG endonuclease"/>
    <property type="match status" value="1"/>
</dbReference>
<accession>A0A7W4Z705</accession>
<dbReference type="EMBL" id="JACHWY010000003">
    <property type="protein sequence ID" value="MBB3048798.1"/>
    <property type="molecule type" value="Genomic_DNA"/>
</dbReference>
<keyword evidence="3" id="KW-0540">Nuclease</keyword>
<dbReference type="PROSITE" id="PS50164">
    <property type="entry name" value="GIY_YIG"/>
    <property type="match status" value="1"/>
</dbReference>
<proteinExistence type="inferred from homology"/>
<organism evidence="3 4">
    <name type="scientific">Litorivivens lipolytica</name>
    <dbReference type="NCBI Taxonomy" id="1524264"/>
    <lineage>
        <taxon>Bacteria</taxon>
        <taxon>Pseudomonadati</taxon>
        <taxon>Pseudomonadota</taxon>
        <taxon>Gammaproteobacteria</taxon>
        <taxon>Litorivivens</taxon>
    </lineage>
</organism>
<dbReference type="Pfam" id="PF01541">
    <property type="entry name" value="GIY-YIG"/>
    <property type="match status" value="1"/>
</dbReference>
<evidence type="ECO:0000259" key="2">
    <source>
        <dbReference type="PROSITE" id="PS50164"/>
    </source>
</evidence>
<keyword evidence="3" id="KW-0378">Hydrolase</keyword>
<dbReference type="AlphaFoldDB" id="A0A7W4Z705"/>
<keyword evidence="4" id="KW-1185">Reference proteome</keyword>
<comment type="similarity">
    <text evidence="1">Belongs to the UPF0213 family.</text>
</comment>
<dbReference type="CDD" id="cd10448">
    <property type="entry name" value="GIY-YIG_unchar_3"/>
    <property type="match status" value="1"/>
</dbReference>
<evidence type="ECO:0000313" key="3">
    <source>
        <dbReference type="EMBL" id="MBB3048798.1"/>
    </source>
</evidence>
<keyword evidence="3" id="KW-0255">Endonuclease</keyword>
<reference evidence="3 4" key="1">
    <citation type="submission" date="2020-08" db="EMBL/GenBank/DDBJ databases">
        <title>Genomic Encyclopedia of Type Strains, Phase III (KMG-III): the genomes of soil and plant-associated and newly described type strains.</title>
        <authorList>
            <person name="Whitman W."/>
        </authorList>
    </citation>
    <scope>NUCLEOTIDE SEQUENCE [LARGE SCALE GENOMIC DNA]</scope>
    <source>
        <strain evidence="3 4">CECT 8654</strain>
    </source>
</reference>
<evidence type="ECO:0000313" key="4">
    <source>
        <dbReference type="Proteomes" id="UP000537130"/>
    </source>
</evidence>
<dbReference type="InterPro" id="IPR035901">
    <property type="entry name" value="GIY-YIG_endonuc_sf"/>
</dbReference>
<name>A0A7W4Z705_9GAMM</name>
<gene>
    <name evidence="3" type="ORF">FHR99_003072</name>
</gene>